<feature type="region of interest" description="Disordered" evidence="1">
    <location>
        <begin position="1"/>
        <end position="73"/>
    </location>
</feature>
<sequence length="442" mass="48840">MFEPETEDMLPRSAPRPSASAPAGLSDQIVRPTVPEVSILFGQPPSQPQLQPQPEPTPEPAADPRPSFASWKKQMLPRVNFSPILATELGPRPVQASNNFPSSPSASSNEYYITPRERPYGHEAAPSSKYQTSSQSGASYAEPTRQYHQVMRPPVQAATTDVLTICAGTQTEAVRIAPSQTSLPSVVYSDIDMSNLVNKNDLARVVELLESMHQEQQQLRSLCESLLQSRQATAGSSSKPCRTVASQCDILTTSNTKRMAPVIHDYIVEEDEPLPAPHSRGLPQFQSPRATPPRAQSTEYRANTPKTTRMPTTGGVVSKPNTEKSMVMKELARKYLRQPVDELMQEMRLSPSPADVTCIQKSPHAEPLRQIDNLVHAQSPNDMSNASYKYLKKYRLLPEEQLEYGAHENVRNTSPFKGGHAASGSPQMQLDLDNIRNQPKLL</sequence>
<dbReference type="InterPro" id="IPR018247">
    <property type="entry name" value="EF_Hand_1_Ca_BS"/>
</dbReference>
<feature type="region of interest" description="Disordered" evidence="1">
    <location>
        <begin position="410"/>
        <end position="442"/>
    </location>
</feature>
<feature type="region of interest" description="Disordered" evidence="1">
    <location>
        <begin position="273"/>
        <end position="320"/>
    </location>
</feature>
<feature type="compositionally biased region" description="Polar residues" evidence="1">
    <location>
        <begin position="128"/>
        <end position="138"/>
    </location>
</feature>
<evidence type="ECO:0000313" key="3">
    <source>
        <dbReference type="Proteomes" id="UP001500889"/>
    </source>
</evidence>
<dbReference type="Proteomes" id="UP001500889">
    <property type="component" value="Chromosome E"/>
</dbReference>
<accession>A0AAU9G626</accession>
<evidence type="ECO:0000313" key="2">
    <source>
        <dbReference type="EMBL" id="BFG03953.1"/>
    </source>
</evidence>
<feature type="compositionally biased region" description="Low complexity" evidence="1">
    <location>
        <begin position="11"/>
        <end position="23"/>
    </location>
</feature>
<proteinExistence type="predicted"/>
<dbReference type="EMBL" id="AP029267">
    <property type="protein sequence ID" value="BFG03953.1"/>
    <property type="molecule type" value="Genomic_DNA"/>
</dbReference>
<feature type="compositionally biased region" description="Pro residues" evidence="1">
    <location>
        <begin position="45"/>
        <end position="63"/>
    </location>
</feature>
<dbReference type="PROSITE" id="PS00018">
    <property type="entry name" value="EF_HAND_1"/>
    <property type="match status" value="1"/>
</dbReference>
<organism evidence="2 3">
    <name type="scientific">Drosophila madeirensis</name>
    <name type="common">Fruit fly</name>
    <dbReference type="NCBI Taxonomy" id="30013"/>
    <lineage>
        <taxon>Eukaryota</taxon>
        <taxon>Metazoa</taxon>
        <taxon>Ecdysozoa</taxon>
        <taxon>Arthropoda</taxon>
        <taxon>Hexapoda</taxon>
        <taxon>Insecta</taxon>
        <taxon>Pterygota</taxon>
        <taxon>Neoptera</taxon>
        <taxon>Endopterygota</taxon>
        <taxon>Diptera</taxon>
        <taxon>Brachycera</taxon>
        <taxon>Muscomorpha</taxon>
        <taxon>Ephydroidea</taxon>
        <taxon>Drosophilidae</taxon>
        <taxon>Drosophila</taxon>
        <taxon>Sophophora</taxon>
    </lineage>
</organism>
<dbReference type="AlphaFoldDB" id="A0AAU9G626"/>
<name>A0AAU9G626_DROMD</name>
<evidence type="ECO:0000256" key="1">
    <source>
        <dbReference type="SAM" id="MobiDB-lite"/>
    </source>
</evidence>
<keyword evidence="3" id="KW-1185">Reference proteome</keyword>
<protein>
    <submittedName>
        <fullName evidence="2">Uncharacterized protein</fullName>
    </submittedName>
</protein>
<feature type="region of interest" description="Disordered" evidence="1">
    <location>
        <begin position="90"/>
        <end position="142"/>
    </location>
</feature>
<feature type="compositionally biased region" description="Low complexity" evidence="1">
    <location>
        <begin position="96"/>
        <end position="109"/>
    </location>
</feature>
<reference evidence="2 3" key="1">
    <citation type="submission" date="2024-02" db="EMBL/GenBank/DDBJ databases">
        <title>A chromosome-level genome assembly of Drosophila madeirensis, a fruit fly species endemic to Madeira island.</title>
        <authorList>
            <person name="Tomihara K."/>
            <person name="Llopart A."/>
            <person name="Yamamoto D."/>
        </authorList>
    </citation>
    <scope>NUCLEOTIDE SEQUENCE [LARGE SCALE GENOMIC DNA]</scope>
    <source>
        <strain evidence="2 3">RF1</strain>
    </source>
</reference>
<gene>
    <name evidence="2" type="ORF">DMAD_03056</name>
</gene>
<feature type="compositionally biased region" description="Polar residues" evidence="1">
    <location>
        <begin position="284"/>
        <end position="311"/>
    </location>
</feature>